<feature type="transmembrane region" description="Helical" evidence="8">
    <location>
        <begin position="330"/>
        <end position="348"/>
    </location>
</feature>
<gene>
    <name evidence="10" type="ORF">HYN43_017085</name>
</gene>
<evidence type="ECO:0000256" key="2">
    <source>
        <dbReference type="ARBA" id="ARBA00008537"/>
    </source>
</evidence>
<evidence type="ECO:0000256" key="4">
    <source>
        <dbReference type="ARBA" id="ARBA00022475"/>
    </source>
</evidence>
<feature type="transmembrane region" description="Helical" evidence="8">
    <location>
        <begin position="105"/>
        <end position="126"/>
    </location>
</feature>
<dbReference type="Pfam" id="PF07690">
    <property type="entry name" value="MFS_1"/>
    <property type="match status" value="1"/>
</dbReference>
<keyword evidence="4" id="KW-1003">Cell membrane</keyword>
<dbReference type="InterPro" id="IPR036259">
    <property type="entry name" value="MFS_trans_sf"/>
</dbReference>
<evidence type="ECO:0000313" key="11">
    <source>
        <dbReference type="Proteomes" id="UP000270046"/>
    </source>
</evidence>
<comment type="similarity">
    <text evidence="2">Belongs to the major facilitator superfamily. EmrB family.</text>
</comment>
<dbReference type="InterPro" id="IPR020846">
    <property type="entry name" value="MFS_dom"/>
</dbReference>
<comment type="subcellular location">
    <subcellularLocation>
        <location evidence="1">Cell membrane</location>
        <topology evidence="1">Multi-pass membrane protein</topology>
    </subcellularLocation>
</comment>
<feature type="transmembrane region" description="Helical" evidence="8">
    <location>
        <begin position="266"/>
        <end position="289"/>
    </location>
</feature>
<keyword evidence="11" id="KW-1185">Reference proteome</keyword>
<feature type="transmembrane region" description="Helical" evidence="8">
    <location>
        <begin position="164"/>
        <end position="184"/>
    </location>
</feature>
<feature type="transmembrane region" description="Helical" evidence="8">
    <location>
        <begin position="48"/>
        <end position="69"/>
    </location>
</feature>
<evidence type="ECO:0000256" key="1">
    <source>
        <dbReference type="ARBA" id="ARBA00004651"/>
    </source>
</evidence>
<feature type="transmembrane region" description="Helical" evidence="8">
    <location>
        <begin position="133"/>
        <end position="152"/>
    </location>
</feature>
<organism evidence="10 11">
    <name type="scientific">Mucilaginibacter celer</name>
    <dbReference type="NCBI Taxonomy" id="2305508"/>
    <lineage>
        <taxon>Bacteria</taxon>
        <taxon>Pseudomonadati</taxon>
        <taxon>Bacteroidota</taxon>
        <taxon>Sphingobacteriia</taxon>
        <taxon>Sphingobacteriales</taxon>
        <taxon>Sphingobacteriaceae</taxon>
        <taxon>Mucilaginibacter</taxon>
    </lineage>
</organism>
<keyword evidence="3" id="KW-0813">Transport</keyword>
<proteinExistence type="inferred from homology"/>
<dbReference type="SUPFAM" id="SSF103473">
    <property type="entry name" value="MFS general substrate transporter"/>
    <property type="match status" value="1"/>
</dbReference>
<dbReference type="InterPro" id="IPR004638">
    <property type="entry name" value="EmrB-like"/>
</dbReference>
<feature type="transmembrane region" description="Helical" evidence="8">
    <location>
        <begin position="227"/>
        <end position="246"/>
    </location>
</feature>
<evidence type="ECO:0000256" key="6">
    <source>
        <dbReference type="ARBA" id="ARBA00022989"/>
    </source>
</evidence>
<evidence type="ECO:0000256" key="5">
    <source>
        <dbReference type="ARBA" id="ARBA00022692"/>
    </source>
</evidence>
<evidence type="ECO:0000256" key="8">
    <source>
        <dbReference type="SAM" id="Phobius"/>
    </source>
</evidence>
<dbReference type="NCBIfam" id="TIGR00711">
    <property type="entry name" value="efflux_EmrB"/>
    <property type="match status" value="1"/>
</dbReference>
<dbReference type="GO" id="GO:0022857">
    <property type="term" value="F:transmembrane transporter activity"/>
    <property type="evidence" value="ECO:0007669"/>
    <property type="project" value="InterPro"/>
</dbReference>
<dbReference type="AlphaFoldDB" id="A0A494VQ25"/>
<accession>A0A494VQ25</accession>
<feature type="transmembrane region" description="Helical" evidence="8">
    <location>
        <begin position="9"/>
        <end position="28"/>
    </location>
</feature>
<sequence>MSTQLKKSILVITVIAAAIMELIDTSIVNVALNYMSGNLGATLEDTSWVITAYAIANIIVIPMTSFLTAKLGRRNYYIGSIIAFTLFSALCGFATNIWTLVAFRFLQGIGGGALLSVSQAIVFEVYGKERVGIASALFGVGVFLGPTIGPTLGGFITENYSWPWIFYINIPIGIAVTISSLLLVSEPEIAAKVKSVDWWGILLLIIGIGSLQTVLERGETDDWFAAKYIIVLTIVAIIALSTFIWWELTTPNPVIDLRVLKSKSLAVAAVLTFVTGFGLFTSVFLTPVLAQRVLYFPPTITGLILLPGAALAIVGLLFSATLLKRGVSPLVIITSGFVIFISFAWQMSRVNLEAAPGDLVGPLIYRAMGIALLTVPLTALAVSGLAPKDIPQGTALNNMMRQLGGSFGIAVINTYVAQRFGLHRSDLLSNITTFNDQATARLTKLTNYFAGRGFSSFDAHKKAIAVVDGTINRQSYLLSYLDAYLFTGLVFLAAMPLLLLVINRKKQAGPVVIIGDH</sequence>
<keyword evidence="5 8" id="KW-0812">Transmembrane</keyword>
<dbReference type="OrthoDB" id="9807274at2"/>
<dbReference type="RefSeq" id="WP_119410501.1">
    <property type="nucleotide sequence ID" value="NZ_CP032869.1"/>
</dbReference>
<keyword evidence="7 8" id="KW-0472">Membrane</keyword>
<feature type="transmembrane region" description="Helical" evidence="8">
    <location>
        <begin position="76"/>
        <end position="99"/>
    </location>
</feature>
<evidence type="ECO:0000256" key="3">
    <source>
        <dbReference type="ARBA" id="ARBA00022448"/>
    </source>
</evidence>
<dbReference type="PROSITE" id="PS50850">
    <property type="entry name" value="MFS"/>
    <property type="match status" value="1"/>
</dbReference>
<dbReference type="CDD" id="cd17503">
    <property type="entry name" value="MFS_LmrB_MDR_like"/>
    <property type="match status" value="1"/>
</dbReference>
<evidence type="ECO:0000313" key="10">
    <source>
        <dbReference type="EMBL" id="AYL96914.1"/>
    </source>
</evidence>
<keyword evidence="6 8" id="KW-1133">Transmembrane helix</keyword>
<feature type="transmembrane region" description="Helical" evidence="8">
    <location>
        <begin position="295"/>
        <end position="318"/>
    </location>
</feature>
<dbReference type="Gene3D" id="1.20.1720.10">
    <property type="entry name" value="Multidrug resistance protein D"/>
    <property type="match status" value="1"/>
</dbReference>
<feature type="domain" description="Major facilitator superfamily (MFS) profile" evidence="9">
    <location>
        <begin position="10"/>
        <end position="506"/>
    </location>
</feature>
<feature type="transmembrane region" description="Helical" evidence="8">
    <location>
        <begin position="196"/>
        <end position="215"/>
    </location>
</feature>
<reference evidence="10 11" key="1">
    <citation type="submission" date="2018-10" db="EMBL/GenBank/DDBJ databases">
        <title>Genome sequencing of Mucilaginibacter sp. HYN0043.</title>
        <authorList>
            <person name="Kim M."/>
            <person name="Yi H."/>
        </authorList>
    </citation>
    <scope>NUCLEOTIDE SEQUENCE [LARGE SCALE GENOMIC DNA]</scope>
    <source>
        <strain evidence="10 11">HYN0043</strain>
    </source>
</reference>
<feature type="transmembrane region" description="Helical" evidence="8">
    <location>
        <begin position="483"/>
        <end position="502"/>
    </location>
</feature>
<name>A0A494VQ25_9SPHI</name>
<feature type="transmembrane region" description="Helical" evidence="8">
    <location>
        <begin position="363"/>
        <end position="382"/>
    </location>
</feature>
<dbReference type="PRINTS" id="PR01036">
    <property type="entry name" value="TCRTETB"/>
</dbReference>
<dbReference type="GO" id="GO:0005886">
    <property type="term" value="C:plasma membrane"/>
    <property type="evidence" value="ECO:0007669"/>
    <property type="project" value="UniProtKB-SubCell"/>
</dbReference>
<evidence type="ECO:0000259" key="9">
    <source>
        <dbReference type="PROSITE" id="PS50850"/>
    </source>
</evidence>
<dbReference type="InterPro" id="IPR011701">
    <property type="entry name" value="MFS"/>
</dbReference>
<feature type="transmembrane region" description="Helical" evidence="8">
    <location>
        <begin position="403"/>
        <end position="422"/>
    </location>
</feature>
<dbReference type="Gene3D" id="1.20.1250.20">
    <property type="entry name" value="MFS general substrate transporter like domains"/>
    <property type="match status" value="1"/>
</dbReference>
<dbReference type="EMBL" id="CP032869">
    <property type="protein sequence ID" value="AYL96914.1"/>
    <property type="molecule type" value="Genomic_DNA"/>
</dbReference>
<evidence type="ECO:0000256" key="7">
    <source>
        <dbReference type="ARBA" id="ARBA00023136"/>
    </source>
</evidence>
<protein>
    <submittedName>
        <fullName evidence="10">DHA2 family efflux MFS transporter permease subunit</fullName>
    </submittedName>
</protein>
<dbReference type="Proteomes" id="UP000270046">
    <property type="component" value="Chromosome"/>
</dbReference>
<dbReference type="PANTHER" id="PTHR42718">
    <property type="entry name" value="MAJOR FACILITATOR SUPERFAMILY MULTIDRUG TRANSPORTER MFSC"/>
    <property type="match status" value="1"/>
</dbReference>
<dbReference type="KEGG" id="muh:HYN43_017085"/>
<dbReference type="PANTHER" id="PTHR42718:SF9">
    <property type="entry name" value="MAJOR FACILITATOR SUPERFAMILY MULTIDRUG TRANSPORTER MFSC"/>
    <property type="match status" value="1"/>
</dbReference>